<dbReference type="AlphaFoldDB" id="A0A9N9E3M8"/>
<name>A0A9N9E3M8_9GLOM</name>
<keyword evidence="1" id="KW-0812">Transmembrane</keyword>
<feature type="transmembrane region" description="Helical" evidence="1">
    <location>
        <begin position="70"/>
        <end position="92"/>
    </location>
</feature>
<comment type="caution">
    <text evidence="2">The sequence shown here is derived from an EMBL/GenBank/DDBJ whole genome shotgun (WGS) entry which is preliminary data.</text>
</comment>
<keyword evidence="1" id="KW-0472">Membrane</keyword>
<evidence type="ECO:0000313" key="2">
    <source>
        <dbReference type="EMBL" id="CAG8658520.1"/>
    </source>
</evidence>
<reference evidence="2" key="1">
    <citation type="submission" date="2021-06" db="EMBL/GenBank/DDBJ databases">
        <authorList>
            <person name="Kallberg Y."/>
            <person name="Tangrot J."/>
            <person name="Rosling A."/>
        </authorList>
    </citation>
    <scope>NUCLEOTIDE SEQUENCE</scope>
    <source>
        <strain evidence="2">BR232B</strain>
    </source>
</reference>
<keyword evidence="3" id="KW-1185">Reference proteome</keyword>
<accession>A0A9N9E3M8</accession>
<evidence type="ECO:0000256" key="1">
    <source>
        <dbReference type="SAM" id="Phobius"/>
    </source>
</evidence>
<dbReference type="EMBL" id="CAJVPI010003448">
    <property type="protein sequence ID" value="CAG8658520.1"/>
    <property type="molecule type" value="Genomic_DNA"/>
</dbReference>
<keyword evidence="1" id="KW-1133">Transmembrane helix</keyword>
<dbReference type="Proteomes" id="UP000789739">
    <property type="component" value="Unassembled WGS sequence"/>
</dbReference>
<sequence>MVLAVAIVIPALEGTGPQDCTSDVQILWQEIKELGQRLGDVVERELDAEVENEDKHSDNASRSTIRPQRIGTFLLGFGSWAISPMQGLMLYLRNMLAFS</sequence>
<protein>
    <submittedName>
        <fullName evidence="2">7650_t:CDS:1</fullName>
    </submittedName>
</protein>
<proteinExistence type="predicted"/>
<organism evidence="2 3">
    <name type="scientific">Paraglomus brasilianum</name>
    <dbReference type="NCBI Taxonomy" id="144538"/>
    <lineage>
        <taxon>Eukaryota</taxon>
        <taxon>Fungi</taxon>
        <taxon>Fungi incertae sedis</taxon>
        <taxon>Mucoromycota</taxon>
        <taxon>Glomeromycotina</taxon>
        <taxon>Glomeromycetes</taxon>
        <taxon>Paraglomerales</taxon>
        <taxon>Paraglomeraceae</taxon>
        <taxon>Paraglomus</taxon>
    </lineage>
</organism>
<evidence type="ECO:0000313" key="3">
    <source>
        <dbReference type="Proteomes" id="UP000789739"/>
    </source>
</evidence>
<gene>
    <name evidence="2" type="ORF">PBRASI_LOCUS10655</name>
</gene>